<reference evidence="1 2" key="1">
    <citation type="journal article" date="2017" name="Nat. Commun.">
        <title>Genome assembly with in vitro proximity ligation data and whole-genome triplication in lettuce.</title>
        <authorList>
            <person name="Reyes-Chin-Wo S."/>
            <person name="Wang Z."/>
            <person name="Yang X."/>
            <person name="Kozik A."/>
            <person name="Arikit S."/>
            <person name="Song C."/>
            <person name="Xia L."/>
            <person name="Froenicke L."/>
            <person name="Lavelle D.O."/>
            <person name="Truco M.J."/>
            <person name="Xia R."/>
            <person name="Zhu S."/>
            <person name="Xu C."/>
            <person name="Xu H."/>
            <person name="Xu X."/>
            <person name="Cox K."/>
            <person name="Korf I."/>
            <person name="Meyers B.C."/>
            <person name="Michelmore R.W."/>
        </authorList>
    </citation>
    <scope>NUCLEOTIDE SEQUENCE [LARGE SCALE GENOMIC DNA]</scope>
    <source>
        <strain evidence="2">cv. Salinas</strain>
        <tissue evidence="1">Seedlings</tissue>
    </source>
</reference>
<dbReference type="PANTHER" id="PTHR31973">
    <property type="entry name" value="POLYPROTEIN, PUTATIVE-RELATED"/>
    <property type="match status" value="1"/>
</dbReference>
<sequence length="170" mass="19832">MKEHRCLQTRKVKACDYKFLSEHIVQVIETNSNIPIRALRENLQHEYQMDISHMKTFRVKKKALKNVQGDYASQYKLLKDYILEVHAHNPDSTIKIDVESEENPTVERRTFKSIYVCIGALNMDFEIRRKDFLGLYGAFMKGPYPCQILSALVLDGNNEIYILAYIVVKS</sequence>
<dbReference type="AlphaFoldDB" id="A0A9R1W732"/>
<organism evidence="1 2">
    <name type="scientific">Lactuca sativa</name>
    <name type="common">Garden lettuce</name>
    <dbReference type="NCBI Taxonomy" id="4236"/>
    <lineage>
        <taxon>Eukaryota</taxon>
        <taxon>Viridiplantae</taxon>
        <taxon>Streptophyta</taxon>
        <taxon>Embryophyta</taxon>
        <taxon>Tracheophyta</taxon>
        <taxon>Spermatophyta</taxon>
        <taxon>Magnoliopsida</taxon>
        <taxon>eudicotyledons</taxon>
        <taxon>Gunneridae</taxon>
        <taxon>Pentapetalae</taxon>
        <taxon>asterids</taxon>
        <taxon>campanulids</taxon>
        <taxon>Asterales</taxon>
        <taxon>Asteraceae</taxon>
        <taxon>Cichorioideae</taxon>
        <taxon>Cichorieae</taxon>
        <taxon>Lactucinae</taxon>
        <taxon>Lactuca</taxon>
    </lineage>
</organism>
<dbReference type="PANTHER" id="PTHR31973:SF190">
    <property type="entry name" value="MULE TRANSPOSASE DOMAIN-CONTAINING PROTEIN"/>
    <property type="match status" value="1"/>
</dbReference>
<evidence type="ECO:0000313" key="2">
    <source>
        <dbReference type="Proteomes" id="UP000235145"/>
    </source>
</evidence>
<dbReference type="Proteomes" id="UP000235145">
    <property type="component" value="Unassembled WGS sequence"/>
</dbReference>
<evidence type="ECO:0008006" key="3">
    <source>
        <dbReference type="Google" id="ProtNLM"/>
    </source>
</evidence>
<dbReference type="EMBL" id="NBSK02000002">
    <property type="protein sequence ID" value="KAJ0221182.1"/>
    <property type="molecule type" value="Genomic_DNA"/>
</dbReference>
<evidence type="ECO:0000313" key="1">
    <source>
        <dbReference type="EMBL" id="KAJ0221182.1"/>
    </source>
</evidence>
<name>A0A9R1W732_LACSA</name>
<protein>
    <recommendedName>
        <fullName evidence="3">MULE transposase domain-containing protein</fullName>
    </recommendedName>
</protein>
<gene>
    <name evidence="1" type="ORF">LSAT_V11C200070140</name>
</gene>
<keyword evidence="2" id="KW-1185">Reference proteome</keyword>
<accession>A0A9R1W732</accession>
<proteinExistence type="predicted"/>
<comment type="caution">
    <text evidence="1">The sequence shown here is derived from an EMBL/GenBank/DDBJ whole genome shotgun (WGS) entry which is preliminary data.</text>
</comment>